<dbReference type="GO" id="GO:0000228">
    <property type="term" value="C:nuclear chromosome"/>
    <property type="evidence" value="ECO:0007669"/>
    <property type="project" value="TreeGrafter"/>
</dbReference>
<comment type="caution">
    <text evidence="5">The sequence shown here is derived from an EMBL/GenBank/DDBJ whole genome shotgun (WGS) entry which is preliminary data.</text>
</comment>
<reference evidence="5 6" key="1">
    <citation type="journal article" date="2018" name="IMA Fungus">
        <title>IMA Genome-F 9: Draft genome sequence of Annulohypoxylon stygium, Aspergillus mulundensis, Berkeleyomyces basicola (syn. Thielaviopsis basicola), Ceratocystis smalleyi, two Cercospora beticola strains, Coleophoma cylindrospora, Fusarium fracticaudum, Phialophora cf. hyalina, and Morchella septimelata.</title>
        <authorList>
            <person name="Wingfield B.D."/>
            <person name="Bills G.F."/>
            <person name="Dong Y."/>
            <person name="Huang W."/>
            <person name="Nel W.J."/>
            <person name="Swalarsk-Parry B.S."/>
            <person name="Vaghefi N."/>
            <person name="Wilken P.M."/>
            <person name="An Z."/>
            <person name="de Beer Z.W."/>
            <person name="De Vos L."/>
            <person name="Chen L."/>
            <person name="Duong T.A."/>
            <person name="Gao Y."/>
            <person name="Hammerbacher A."/>
            <person name="Kikkert J.R."/>
            <person name="Li Y."/>
            <person name="Li H."/>
            <person name="Li K."/>
            <person name="Li Q."/>
            <person name="Liu X."/>
            <person name="Ma X."/>
            <person name="Naidoo K."/>
            <person name="Pethybridge S.J."/>
            <person name="Sun J."/>
            <person name="Steenkamp E.T."/>
            <person name="van der Nest M.A."/>
            <person name="van Wyk S."/>
            <person name="Wingfield M.J."/>
            <person name="Xiong C."/>
            <person name="Yue Q."/>
            <person name="Zhang X."/>
        </authorList>
    </citation>
    <scope>NUCLEOTIDE SEQUENCE [LARGE SCALE GENOMIC DNA]</scope>
    <source>
        <strain evidence="5 6">BP5796</strain>
    </source>
</reference>
<evidence type="ECO:0000259" key="4">
    <source>
        <dbReference type="PROSITE" id="PS51517"/>
    </source>
</evidence>
<dbReference type="OrthoDB" id="4117572at2759"/>
<dbReference type="SUPFAM" id="SSF49417">
    <property type="entry name" value="p53-like transcription factors"/>
    <property type="match status" value="1"/>
</dbReference>
<evidence type="ECO:0000256" key="1">
    <source>
        <dbReference type="ARBA" id="ARBA00023125"/>
    </source>
</evidence>
<name>A0A3D8T799_9HELO</name>
<dbReference type="InterPro" id="IPR052605">
    <property type="entry name" value="Fungal_trans_regulator"/>
</dbReference>
<dbReference type="Proteomes" id="UP000256328">
    <property type="component" value="Unassembled WGS sequence"/>
</dbReference>
<accession>A0A3D8T799</accession>
<evidence type="ECO:0000313" key="6">
    <source>
        <dbReference type="Proteomes" id="UP000256328"/>
    </source>
</evidence>
<protein>
    <recommendedName>
        <fullName evidence="4">NDT80 domain-containing protein</fullName>
    </recommendedName>
</protein>
<evidence type="ECO:0000256" key="2">
    <source>
        <dbReference type="PROSITE-ProRule" id="PRU00850"/>
    </source>
</evidence>
<dbReference type="GO" id="GO:0051321">
    <property type="term" value="P:meiotic cell cycle"/>
    <property type="evidence" value="ECO:0007669"/>
    <property type="project" value="TreeGrafter"/>
</dbReference>
<feature type="DNA-binding region" description="NDT80" evidence="2">
    <location>
        <begin position="97"/>
        <end position="335"/>
    </location>
</feature>
<keyword evidence="1 2" id="KW-0238">DNA-binding</keyword>
<dbReference type="PROSITE" id="PS51517">
    <property type="entry name" value="NDT80"/>
    <property type="match status" value="1"/>
</dbReference>
<dbReference type="PANTHER" id="PTHR35144">
    <property type="entry name" value="MEIOSIS-SPECIFIC TRANSCRIPTION FACTOR NDT80"/>
    <property type="match status" value="1"/>
</dbReference>
<evidence type="ECO:0000313" key="5">
    <source>
        <dbReference type="EMBL" id="RDW94311.1"/>
    </source>
</evidence>
<dbReference type="GO" id="GO:0003677">
    <property type="term" value="F:DNA binding"/>
    <property type="evidence" value="ECO:0007669"/>
    <property type="project" value="UniProtKB-KW"/>
</dbReference>
<feature type="domain" description="NDT80" evidence="4">
    <location>
        <begin position="97"/>
        <end position="335"/>
    </location>
</feature>
<dbReference type="GO" id="GO:0045944">
    <property type="term" value="P:positive regulation of transcription by RNA polymerase II"/>
    <property type="evidence" value="ECO:0007669"/>
    <property type="project" value="TreeGrafter"/>
</dbReference>
<feature type="region of interest" description="Disordered" evidence="3">
    <location>
        <begin position="55"/>
        <end position="77"/>
    </location>
</feature>
<dbReference type="InterPro" id="IPR037141">
    <property type="entry name" value="NDT80_DNA-bd_dom_sf"/>
</dbReference>
<organism evidence="5 6">
    <name type="scientific">Coleophoma crateriformis</name>
    <dbReference type="NCBI Taxonomy" id="565419"/>
    <lineage>
        <taxon>Eukaryota</taxon>
        <taxon>Fungi</taxon>
        <taxon>Dikarya</taxon>
        <taxon>Ascomycota</taxon>
        <taxon>Pezizomycotina</taxon>
        <taxon>Leotiomycetes</taxon>
        <taxon>Helotiales</taxon>
        <taxon>Dermateaceae</taxon>
        <taxon>Coleophoma</taxon>
    </lineage>
</organism>
<dbReference type="AlphaFoldDB" id="A0A3D8T799"/>
<proteinExistence type="predicted"/>
<feature type="compositionally biased region" description="Polar residues" evidence="3">
    <location>
        <begin position="405"/>
        <end position="421"/>
    </location>
</feature>
<dbReference type="PANTHER" id="PTHR35144:SF4">
    <property type="entry name" value="TRANSCRIPTION FACTOR VIB-1"/>
    <property type="match status" value="1"/>
</dbReference>
<dbReference type="Gene3D" id="2.60.40.1390">
    <property type="entry name" value="NDT80 DNA-binding domain"/>
    <property type="match status" value="1"/>
</dbReference>
<evidence type="ECO:0000256" key="3">
    <source>
        <dbReference type="SAM" id="MobiDB-lite"/>
    </source>
</evidence>
<dbReference type="EMBL" id="PDLN01000001">
    <property type="protein sequence ID" value="RDW94311.1"/>
    <property type="molecule type" value="Genomic_DNA"/>
</dbReference>
<dbReference type="GO" id="GO:0003700">
    <property type="term" value="F:DNA-binding transcription factor activity"/>
    <property type="evidence" value="ECO:0007669"/>
    <property type="project" value="UniProtKB-UniRule"/>
</dbReference>
<dbReference type="InterPro" id="IPR024061">
    <property type="entry name" value="NDT80_DNA-bd_dom"/>
</dbReference>
<dbReference type="InterPro" id="IPR008967">
    <property type="entry name" value="p53-like_TF_DNA-bd_sf"/>
</dbReference>
<feature type="region of interest" description="Disordered" evidence="3">
    <location>
        <begin position="405"/>
        <end position="505"/>
    </location>
</feature>
<keyword evidence="6" id="KW-1185">Reference proteome</keyword>
<gene>
    <name evidence="5" type="ORF">BP5796_00074</name>
</gene>
<sequence length="604" mass="66436">MAGVKPEDHEHLVWHGYTMPQSLSSHRQPLDASFQLNPYSEGPQRESYQSLHLPASTHTPSATRGGEGLLSSSPPSLAAHQSYHSLKRAYSEDVHYGDSIQDFREEPQEVPKPAIQQDHRLLSFGRLPAKNTILDQHGRPQQIDLSAQIHGMFFLSEMGTPGVDGTVQPELTCYRRNLFQISGSVTAPRRPESVITERGDRFPITALKIMVSAIESVDGHSIKLIVIPWKTPPPNSPEVGSGQEHEPTAIPLLSFEEGSSEGNSDYAIYPIAYRRLQFRIATANNGRRRELQQHFVLHLNVVASLANGQKINVCETTTAPIVVRGRSPRNFQARREIPLVGSSASRGLVPEMQAVPNAASSRPVVDARIAKPSGPLELSRGAFTFDSGHLPPSPLLMRQQTYPSWHTAQHSSGHSINTSPPSSLPPNMPQRDYMHVSHSDATLHSSSTSMVQSITIPAPSSSNQPQYQFSAPPQPASPTGHVGRFLDSNPRPTKSPRHMTPPELSAASYADYGITRYEAAYPANNEAGPPLQASPLSHVQVQEREYFPIPNAIPMQAWTTASDIGGIYETSLPSSTTAQYSYAPNQGFVKQEEHPQQHYTWNHL</sequence>
<dbReference type="Pfam" id="PF05224">
    <property type="entry name" value="NDT80_PhoG"/>
    <property type="match status" value="1"/>
</dbReference>
<feature type="compositionally biased region" description="Polar residues" evidence="3">
    <location>
        <begin position="439"/>
        <end position="471"/>
    </location>
</feature>